<comment type="caution">
    <text evidence="1">The sequence shown here is derived from an EMBL/GenBank/DDBJ whole genome shotgun (WGS) entry which is preliminary data.</text>
</comment>
<accession>A0ABQ3FPS6</accession>
<evidence type="ECO:0000313" key="1">
    <source>
        <dbReference type="EMBL" id="GHC33319.1"/>
    </source>
</evidence>
<evidence type="ECO:0000313" key="2">
    <source>
        <dbReference type="Proteomes" id="UP000658305"/>
    </source>
</evidence>
<dbReference type="Proteomes" id="UP000658305">
    <property type="component" value="Unassembled WGS sequence"/>
</dbReference>
<sequence length="240" mass="27163">MDQAAKLAVFQSQVQNARSLKTALLQVHRCVNEALRSNDQARVSAFTKTYALIFCSWAEANFSKIIHTPYGFEIDEIRQIQEAKGEGIASAWKKAVDLGLRHLDAKRGSFQPNTKKKLFEVIDRHVFDPSLCRNKLAHGQWTVALNRQNDAIQADLTAQIAALDIVRVSSWIRGHELMAEAVEALIESPRKAFMRDWYQYVVELEAAIIAAEQRTLQQHVQKLIAKDVRTGAREKRSAPN</sequence>
<name>A0ABQ3FPS6_9RHOB</name>
<dbReference type="EMBL" id="BMYI01000015">
    <property type="protein sequence ID" value="GHC33319.1"/>
    <property type="molecule type" value="Genomic_DNA"/>
</dbReference>
<gene>
    <name evidence="1" type="ORF">GCM10007291_37920</name>
</gene>
<keyword evidence="2" id="KW-1185">Reference proteome</keyword>
<evidence type="ECO:0008006" key="3">
    <source>
        <dbReference type="Google" id="ProtNLM"/>
    </source>
</evidence>
<proteinExistence type="predicted"/>
<protein>
    <recommendedName>
        <fullName evidence="3">HEPN AbiU2-like domain-containing protein</fullName>
    </recommendedName>
</protein>
<reference evidence="2" key="1">
    <citation type="journal article" date="2019" name="Int. J. Syst. Evol. Microbiol.">
        <title>The Global Catalogue of Microorganisms (GCM) 10K type strain sequencing project: providing services to taxonomists for standard genome sequencing and annotation.</title>
        <authorList>
            <consortium name="The Broad Institute Genomics Platform"/>
            <consortium name="The Broad Institute Genome Sequencing Center for Infectious Disease"/>
            <person name="Wu L."/>
            <person name="Ma J."/>
        </authorList>
    </citation>
    <scope>NUCLEOTIDE SEQUENCE [LARGE SCALE GENOMIC DNA]</scope>
    <source>
        <strain evidence="2">KCTC 23298</strain>
    </source>
</reference>
<organism evidence="1 2">
    <name type="scientific">Gemmobacter nanjingensis</name>
    <dbReference type="NCBI Taxonomy" id="488454"/>
    <lineage>
        <taxon>Bacteria</taxon>
        <taxon>Pseudomonadati</taxon>
        <taxon>Pseudomonadota</taxon>
        <taxon>Alphaproteobacteria</taxon>
        <taxon>Rhodobacterales</taxon>
        <taxon>Paracoccaceae</taxon>
        <taxon>Gemmobacter</taxon>
    </lineage>
</organism>